<protein>
    <submittedName>
        <fullName evidence="11">Uncharacterized protein LOC101857314</fullName>
    </submittedName>
</protein>
<dbReference type="SUPFAM" id="SSF81321">
    <property type="entry name" value="Family A G protein-coupled receptor-like"/>
    <property type="match status" value="1"/>
</dbReference>
<dbReference type="InterPro" id="IPR000276">
    <property type="entry name" value="GPCR_Rhodpsn"/>
</dbReference>
<dbReference type="RefSeq" id="XP_005092271.1">
    <property type="nucleotide sequence ID" value="XM_005092214.2"/>
</dbReference>
<dbReference type="Pfam" id="PF00001">
    <property type="entry name" value="7tm_1"/>
    <property type="match status" value="1"/>
</dbReference>
<keyword evidence="6" id="KW-0675">Receptor</keyword>
<keyword evidence="3 8" id="KW-1133">Transmembrane helix</keyword>
<dbReference type="Proteomes" id="UP000694888">
    <property type="component" value="Unplaced"/>
</dbReference>
<evidence type="ECO:0000256" key="5">
    <source>
        <dbReference type="ARBA" id="ARBA00023136"/>
    </source>
</evidence>
<sequence>MRLSKLMVSFFANVACFVSLFVGVGVSWPAIVLYGSKVVPLPRPPPATGHILGVICAVRNEMDSTPYPMAFFGYLWCGVSFCFLILSVLYSLIGKVMLKRRRAKKRRKKKMVEFEAEKAREDAENADVPLNSENGCHLNTGEAGLTLGVSGMITAEPSVTQESAAEPETHVCGSGRCAGDLGSHFSSWRGARLRPPKSTLMLFAISAVFVLSFVPFLIIMIIRQHVGPLFYPSLSPGAQVVVNVFSRSYLVNNVANPIVYGMCNKQFRDEVRKALRLPRRRLHASLSRDESKLAPSMSC</sequence>
<evidence type="ECO:0000259" key="9">
    <source>
        <dbReference type="PROSITE" id="PS50262"/>
    </source>
</evidence>
<comment type="subcellular location">
    <subcellularLocation>
        <location evidence="1">Membrane</location>
        <topology evidence="1">Multi-pass membrane protein</topology>
    </subcellularLocation>
</comment>
<dbReference type="Gene3D" id="1.20.1070.10">
    <property type="entry name" value="Rhodopsin 7-helix transmembrane proteins"/>
    <property type="match status" value="1"/>
</dbReference>
<feature type="transmembrane region" description="Helical" evidence="8">
    <location>
        <begin position="12"/>
        <end position="34"/>
    </location>
</feature>
<dbReference type="InterPro" id="IPR017452">
    <property type="entry name" value="GPCR_Rhodpsn_7TM"/>
</dbReference>
<keyword evidence="5 8" id="KW-0472">Membrane</keyword>
<organism evidence="10 11">
    <name type="scientific">Aplysia californica</name>
    <name type="common">California sea hare</name>
    <dbReference type="NCBI Taxonomy" id="6500"/>
    <lineage>
        <taxon>Eukaryota</taxon>
        <taxon>Metazoa</taxon>
        <taxon>Spiralia</taxon>
        <taxon>Lophotrochozoa</taxon>
        <taxon>Mollusca</taxon>
        <taxon>Gastropoda</taxon>
        <taxon>Heterobranchia</taxon>
        <taxon>Euthyneura</taxon>
        <taxon>Tectipleura</taxon>
        <taxon>Aplysiida</taxon>
        <taxon>Aplysioidea</taxon>
        <taxon>Aplysiidae</taxon>
        <taxon>Aplysia</taxon>
    </lineage>
</organism>
<feature type="transmembrane region" description="Helical" evidence="8">
    <location>
        <begin position="199"/>
        <end position="222"/>
    </location>
</feature>
<evidence type="ECO:0000256" key="3">
    <source>
        <dbReference type="ARBA" id="ARBA00022989"/>
    </source>
</evidence>
<accession>A0ABM0JF47</accession>
<evidence type="ECO:0000313" key="10">
    <source>
        <dbReference type="Proteomes" id="UP000694888"/>
    </source>
</evidence>
<reference evidence="11" key="1">
    <citation type="submission" date="2025-08" db="UniProtKB">
        <authorList>
            <consortium name="RefSeq"/>
        </authorList>
    </citation>
    <scope>IDENTIFICATION</scope>
</reference>
<gene>
    <name evidence="11" type="primary">LOC101857314</name>
</gene>
<feature type="transmembrane region" description="Helical" evidence="8">
    <location>
        <begin position="71"/>
        <end position="98"/>
    </location>
</feature>
<evidence type="ECO:0000256" key="6">
    <source>
        <dbReference type="ARBA" id="ARBA00023170"/>
    </source>
</evidence>
<proteinExistence type="predicted"/>
<dbReference type="PANTHER" id="PTHR24243:SF208">
    <property type="entry name" value="PYROKININ-1 RECEPTOR"/>
    <property type="match status" value="1"/>
</dbReference>
<dbReference type="GeneID" id="101857314"/>
<keyword evidence="2 8" id="KW-0812">Transmembrane</keyword>
<dbReference type="PRINTS" id="PR00237">
    <property type="entry name" value="GPCRRHODOPSN"/>
</dbReference>
<name>A0ABM0JF47_APLCA</name>
<keyword evidence="7" id="KW-0807">Transducer</keyword>
<evidence type="ECO:0000313" key="11">
    <source>
        <dbReference type="RefSeq" id="XP_005092271.1"/>
    </source>
</evidence>
<dbReference type="CDD" id="cd00637">
    <property type="entry name" value="7tm_classA_rhodopsin-like"/>
    <property type="match status" value="1"/>
</dbReference>
<evidence type="ECO:0000256" key="8">
    <source>
        <dbReference type="SAM" id="Phobius"/>
    </source>
</evidence>
<evidence type="ECO:0000256" key="7">
    <source>
        <dbReference type="ARBA" id="ARBA00023224"/>
    </source>
</evidence>
<dbReference type="PANTHER" id="PTHR24243">
    <property type="entry name" value="G-PROTEIN COUPLED RECEPTOR"/>
    <property type="match status" value="1"/>
</dbReference>
<evidence type="ECO:0000256" key="4">
    <source>
        <dbReference type="ARBA" id="ARBA00023040"/>
    </source>
</evidence>
<evidence type="ECO:0000256" key="1">
    <source>
        <dbReference type="ARBA" id="ARBA00004141"/>
    </source>
</evidence>
<feature type="domain" description="G-protein coupled receptors family 1 profile" evidence="9">
    <location>
        <begin position="1"/>
        <end position="260"/>
    </location>
</feature>
<evidence type="ECO:0000256" key="2">
    <source>
        <dbReference type="ARBA" id="ARBA00022692"/>
    </source>
</evidence>
<keyword evidence="4" id="KW-0297">G-protein coupled receptor</keyword>
<keyword evidence="10" id="KW-1185">Reference proteome</keyword>
<dbReference type="PROSITE" id="PS50262">
    <property type="entry name" value="G_PROTEIN_RECEP_F1_2"/>
    <property type="match status" value="1"/>
</dbReference>